<evidence type="ECO:0000256" key="3">
    <source>
        <dbReference type="ARBA" id="ARBA00006753"/>
    </source>
</evidence>
<comment type="pathway">
    <text evidence="2 13">Amino-acid biosynthesis; L-methionine biosynthesis via de novo pathway; L-homoserine from L-aspartate: step 3/3.</text>
</comment>
<evidence type="ECO:0000256" key="7">
    <source>
        <dbReference type="ARBA" id="ARBA00022697"/>
    </source>
</evidence>
<dbReference type="InterPro" id="IPR045865">
    <property type="entry name" value="ACT-like_dom_sf"/>
</dbReference>
<dbReference type="EMBL" id="FZOB01000001">
    <property type="protein sequence ID" value="SNR58721.1"/>
    <property type="molecule type" value="Genomic_DNA"/>
</dbReference>
<dbReference type="InterPro" id="IPR019811">
    <property type="entry name" value="HDH_CS"/>
</dbReference>
<evidence type="ECO:0000256" key="10">
    <source>
        <dbReference type="ARBA" id="ARBA00023167"/>
    </source>
</evidence>
<dbReference type="GO" id="GO:0004412">
    <property type="term" value="F:homoserine dehydrogenase activity"/>
    <property type="evidence" value="ECO:0007669"/>
    <property type="project" value="UniProtKB-EC"/>
</dbReference>
<organism evidence="16 17">
    <name type="scientific">Desulfurobacterium atlanticum</name>
    <dbReference type="NCBI Taxonomy" id="240169"/>
    <lineage>
        <taxon>Bacteria</taxon>
        <taxon>Pseudomonadati</taxon>
        <taxon>Aquificota</taxon>
        <taxon>Aquificia</taxon>
        <taxon>Desulfurobacteriales</taxon>
        <taxon>Desulfurobacteriaceae</taxon>
        <taxon>Desulfurobacterium</taxon>
    </lineage>
</organism>
<dbReference type="Pfam" id="PF00742">
    <property type="entry name" value="Homoserine_dh"/>
    <property type="match status" value="1"/>
</dbReference>
<feature type="domain" description="ACT" evidence="15">
    <location>
        <begin position="348"/>
        <end position="423"/>
    </location>
</feature>
<dbReference type="PANTHER" id="PTHR43331:SF1">
    <property type="entry name" value="HOMOSERINE DEHYDROGENASE"/>
    <property type="match status" value="1"/>
</dbReference>
<evidence type="ECO:0000256" key="5">
    <source>
        <dbReference type="ARBA" id="ARBA00013376"/>
    </source>
</evidence>
<comment type="catalytic activity">
    <reaction evidence="13">
        <text>L-homoserine + NADP(+) = L-aspartate 4-semialdehyde + NADPH + H(+)</text>
        <dbReference type="Rhea" id="RHEA:15761"/>
        <dbReference type="ChEBI" id="CHEBI:15378"/>
        <dbReference type="ChEBI" id="CHEBI:57476"/>
        <dbReference type="ChEBI" id="CHEBI:57783"/>
        <dbReference type="ChEBI" id="CHEBI:58349"/>
        <dbReference type="ChEBI" id="CHEBI:537519"/>
        <dbReference type="EC" id="1.1.1.3"/>
    </reaction>
</comment>
<comment type="pathway">
    <text evidence="1 13">Amino-acid biosynthesis; L-threonine biosynthesis; L-threonine from L-aspartate: step 3/5.</text>
</comment>
<dbReference type="Gene3D" id="3.30.360.10">
    <property type="entry name" value="Dihydrodipicolinate Reductase, domain 2"/>
    <property type="match status" value="1"/>
</dbReference>
<feature type="active site" description="Proton donor" evidence="11">
    <location>
        <position position="204"/>
    </location>
</feature>
<dbReference type="RefSeq" id="WP_089322058.1">
    <property type="nucleotide sequence ID" value="NZ_FZOB01000001.1"/>
</dbReference>
<dbReference type="PROSITE" id="PS51671">
    <property type="entry name" value="ACT"/>
    <property type="match status" value="1"/>
</dbReference>
<feature type="binding site" evidence="12">
    <location>
        <position position="189"/>
    </location>
    <ligand>
        <name>L-homoserine</name>
        <dbReference type="ChEBI" id="CHEBI:57476"/>
    </ligand>
</feature>
<dbReference type="Gene3D" id="3.30.70.260">
    <property type="match status" value="1"/>
</dbReference>
<comment type="similarity">
    <text evidence="3 14">Belongs to the homoserine dehydrogenase family.</text>
</comment>
<dbReference type="SUPFAM" id="SSF55021">
    <property type="entry name" value="ACT-like"/>
    <property type="match status" value="1"/>
</dbReference>
<dbReference type="AlphaFoldDB" id="A0A238XJG2"/>
<evidence type="ECO:0000256" key="6">
    <source>
        <dbReference type="ARBA" id="ARBA00022605"/>
    </source>
</evidence>
<evidence type="ECO:0000256" key="4">
    <source>
        <dbReference type="ARBA" id="ARBA00013213"/>
    </source>
</evidence>
<keyword evidence="10 13" id="KW-0486">Methionine biosynthesis</keyword>
<evidence type="ECO:0000256" key="12">
    <source>
        <dbReference type="PIRSR" id="PIRSR000098-2"/>
    </source>
</evidence>
<evidence type="ECO:0000256" key="2">
    <source>
        <dbReference type="ARBA" id="ARBA00005062"/>
    </source>
</evidence>
<sequence length="426" mass="45941">MDLVKVGVVGCGTVGSGVVEILLKNGDLIEKRTGKKIELSLVADRNVEKVKKLDVPENIIVDDGFKVVDSDVDVVVELIGGVTVAKEIVLKSLKNGKHVVSANKALFASYGKELFEEAKRNGVSIRFEASVGGGIPVIKALNEGLVANRIEKILGIINGTANFILTKMTENLLPFKAALQIAKDRGYAEADPSFDINGIDAAHKIAILSSIACGRWITVDDVYVKGIRDITPFDIEFANEFGYRIKLLAVAKFENGTIEVRVHPAFLPKSHILSSVDGVFNACLIEGDFVGPTLYYGMGAGKEPTASAVVADIADIASSRGSSVPAQLLYQESQIFIKNPEDFVSSFYLRFTAVDKPGVLSKISGILAKYGISIKMAFQKNVGFNGGVPVVMTTHDASFKTVRRAVEEIDNLDVILNPTFLCMIEE</sequence>
<dbReference type="PROSITE" id="PS01042">
    <property type="entry name" value="HOMOSER_DHGENASE"/>
    <property type="match status" value="1"/>
</dbReference>
<dbReference type="SUPFAM" id="SSF55347">
    <property type="entry name" value="Glyceraldehyde-3-phosphate dehydrogenase-like, C-terminal domain"/>
    <property type="match status" value="1"/>
</dbReference>
<dbReference type="InterPro" id="IPR036291">
    <property type="entry name" value="NAD(P)-bd_dom_sf"/>
</dbReference>
<evidence type="ECO:0000313" key="17">
    <source>
        <dbReference type="Proteomes" id="UP000198405"/>
    </source>
</evidence>
<dbReference type="PIRSF" id="PIRSF000098">
    <property type="entry name" value="Homoser_dehydrog"/>
    <property type="match status" value="1"/>
</dbReference>
<dbReference type="SUPFAM" id="SSF51735">
    <property type="entry name" value="NAD(P)-binding Rossmann-fold domains"/>
    <property type="match status" value="1"/>
</dbReference>
<dbReference type="Pfam" id="PF01842">
    <property type="entry name" value="ACT"/>
    <property type="match status" value="1"/>
</dbReference>
<evidence type="ECO:0000256" key="13">
    <source>
        <dbReference type="RuleBase" id="RU000579"/>
    </source>
</evidence>
<dbReference type="UniPathway" id="UPA00051">
    <property type="reaction ID" value="UER00465"/>
</dbReference>
<feature type="binding site" evidence="12">
    <location>
        <begin position="9"/>
        <end position="16"/>
    </location>
    <ligand>
        <name>NADP(+)</name>
        <dbReference type="ChEBI" id="CHEBI:58349"/>
    </ligand>
</feature>
<dbReference type="OrthoDB" id="9808167at2"/>
<dbReference type="UniPathway" id="UPA00050">
    <property type="reaction ID" value="UER00063"/>
</dbReference>
<dbReference type="GO" id="GO:0050661">
    <property type="term" value="F:NADP binding"/>
    <property type="evidence" value="ECO:0007669"/>
    <property type="project" value="InterPro"/>
</dbReference>
<keyword evidence="6 13" id="KW-0028">Amino-acid biosynthesis</keyword>
<dbReference type="Gene3D" id="3.40.50.720">
    <property type="entry name" value="NAD(P)-binding Rossmann-like Domain"/>
    <property type="match status" value="1"/>
</dbReference>
<evidence type="ECO:0000313" key="16">
    <source>
        <dbReference type="EMBL" id="SNR58721.1"/>
    </source>
</evidence>
<dbReference type="InterPro" id="IPR001342">
    <property type="entry name" value="HDH_cat"/>
</dbReference>
<dbReference type="EC" id="1.1.1.3" evidence="4 13"/>
<evidence type="ECO:0000256" key="1">
    <source>
        <dbReference type="ARBA" id="ARBA00005056"/>
    </source>
</evidence>
<evidence type="ECO:0000256" key="14">
    <source>
        <dbReference type="RuleBase" id="RU004171"/>
    </source>
</evidence>
<evidence type="ECO:0000259" key="15">
    <source>
        <dbReference type="PROSITE" id="PS51671"/>
    </source>
</evidence>
<name>A0A238XJG2_9BACT</name>
<dbReference type="NCBIfam" id="NF004976">
    <property type="entry name" value="PRK06349.1"/>
    <property type="match status" value="1"/>
</dbReference>
<dbReference type="GO" id="GO:0009088">
    <property type="term" value="P:threonine biosynthetic process"/>
    <property type="evidence" value="ECO:0007669"/>
    <property type="project" value="UniProtKB-UniPathway"/>
</dbReference>
<keyword evidence="17" id="KW-1185">Reference proteome</keyword>
<dbReference type="CDD" id="cd04881">
    <property type="entry name" value="ACT_HSDH-Hom"/>
    <property type="match status" value="1"/>
</dbReference>
<keyword evidence="8 12" id="KW-0521">NADP</keyword>
<dbReference type="Proteomes" id="UP000198405">
    <property type="component" value="Unassembled WGS sequence"/>
</dbReference>
<dbReference type="Pfam" id="PF03447">
    <property type="entry name" value="NAD_binding_3"/>
    <property type="match status" value="1"/>
</dbReference>
<gene>
    <name evidence="16" type="ORF">SAMN06265340_10118</name>
</gene>
<accession>A0A238XJG2</accession>
<dbReference type="GO" id="GO:0009086">
    <property type="term" value="P:methionine biosynthetic process"/>
    <property type="evidence" value="ECO:0007669"/>
    <property type="project" value="UniProtKB-KW"/>
</dbReference>
<dbReference type="InterPro" id="IPR016204">
    <property type="entry name" value="HDH"/>
</dbReference>
<keyword evidence="7 13" id="KW-0791">Threonine biosynthesis</keyword>
<dbReference type="InterPro" id="IPR002912">
    <property type="entry name" value="ACT_dom"/>
</dbReference>
<evidence type="ECO:0000256" key="11">
    <source>
        <dbReference type="PIRSR" id="PIRSR000098-1"/>
    </source>
</evidence>
<evidence type="ECO:0000256" key="9">
    <source>
        <dbReference type="ARBA" id="ARBA00023002"/>
    </source>
</evidence>
<reference evidence="17" key="1">
    <citation type="submission" date="2017-06" db="EMBL/GenBank/DDBJ databases">
        <authorList>
            <person name="Varghese N."/>
            <person name="Submissions S."/>
        </authorList>
    </citation>
    <scope>NUCLEOTIDE SEQUENCE [LARGE SCALE GENOMIC DNA]</scope>
    <source>
        <strain evidence="17">DSM 15668</strain>
    </source>
</reference>
<dbReference type="PANTHER" id="PTHR43331">
    <property type="entry name" value="HOMOSERINE DEHYDROGENASE"/>
    <property type="match status" value="1"/>
</dbReference>
<proteinExistence type="inferred from homology"/>
<protein>
    <recommendedName>
        <fullName evidence="5 13">Homoserine dehydrogenase</fullName>
        <ecNumber evidence="4 13">1.1.1.3</ecNumber>
    </recommendedName>
</protein>
<dbReference type="FunFam" id="3.30.360.10:FF:000005">
    <property type="entry name" value="Homoserine dehydrogenase"/>
    <property type="match status" value="1"/>
</dbReference>
<keyword evidence="9 13" id="KW-0560">Oxidoreductase</keyword>
<feature type="binding site" evidence="12">
    <location>
        <position position="104"/>
    </location>
    <ligand>
        <name>NADPH</name>
        <dbReference type="ChEBI" id="CHEBI:57783"/>
    </ligand>
</feature>
<evidence type="ECO:0000256" key="8">
    <source>
        <dbReference type="ARBA" id="ARBA00022857"/>
    </source>
</evidence>
<dbReference type="InterPro" id="IPR005106">
    <property type="entry name" value="Asp/hSer_DH_NAD-bd"/>
</dbReference>